<proteinExistence type="predicted"/>
<evidence type="ECO:0008006" key="3">
    <source>
        <dbReference type="Google" id="ProtNLM"/>
    </source>
</evidence>
<dbReference type="Proteomes" id="UP000198462">
    <property type="component" value="Unassembled WGS sequence"/>
</dbReference>
<organism evidence="1 2">
    <name type="scientific">Pacificimonas flava</name>
    <dbReference type="NCBI Taxonomy" id="1234595"/>
    <lineage>
        <taxon>Bacteria</taxon>
        <taxon>Pseudomonadati</taxon>
        <taxon>Pseudomonadota</taxon>
        <taxon>Alphaproteobacteria</taxon>
        <taxon>Sphingomonadales</taxon>
        <taxon>Sphingosinicellaceae</taxon>
        <taxon>Pacificimonas</taxon>
    </lineage>
</organism>
<reference evidence="2" key="1">
    <citation type="submission" date="2017-05" db="EMBL/GenBank/DDBJ databases">
        <authorList>
            <person name="Lin X."/>
        </authorList>
    </citation>
    <scope>NUCLEOTIDE SEQUENCE [LARGE SCALE GENOMIC DNA]</scope>
    <source>
        <strain evidence="2">JLT2012</strain>
    </source>
</reference>
<dbReference type="RefSeq" id="WP_088713089.1">
    <property type="nucleotide sequence ID" value="NZ_NFZT01000001.1"/>
</dbReference>
<dbReference type="EMBL" id="NFZT01000001">
    <property type="protein sequence ID" value="OWV34389.1"/>
    <property type="molecule type" value="Genomic_DNA"/>
</dbReference>
<dbReference type="REBASE" id="229605">
    <property type="entry name" value="M.Pfl2012ORF13590P"/>
</dbReference>
<sequence length="356" mass="38286">MRKFGSSRSRVTYQPAADILDFSIPCPSIFERARPLKPATCKRIAAGIARFVLNDPQPFIVPITHTKSQLRPDPASDPLRTITTAKGGELAPATPYLTHLTHHGGDRVHSVEGAIPTVTGAHRGEIAMVAPSLIQMGYGEREGQKPRVLDIDKPLGTAVAGGNKFALVSAFMEQANTGMVGHRADKPLSTIVGRGTTQRLVTSNLVKLRNNQTAGSVEDPLGTITSGGGHFGEVRAFLVKYYGTAIGQRLADPLGAVTTRDRFGLVTTTIDGATYALADIGLRMLTPRELARAQGFPDDYILDPVCTYTTESGREKTGPLPKTYQIRGIGNSVCRVVPRALVRANLPEYCEERMAA</sequence>
<dbReference type="Gene3D" id="3.90.120.10">
    <property type="entry name" value="DNA Methylase, subunit A, domain 2"/>
    <property type="match status" value="1"/>
</dbReference>
<accession>A0A219B990</accession>
<gene>
    <name evidence="1" type="ORF">B5C34_13590</name>
</gene>
<evidence type="ECO:0000313" key="1">
    <source>
        <dbReference type="EMBL" id="OWV34389.1"/>
    </source>
</evidence>
<evidence type="ECO:0000313" key="2">
    <source>
        <dbReference type="Proteomes" id="UP000198462"/>
    </source>
</evidence>
<dbReference type="InterPro" id="IPR029063">
    <property type="entry name" value="SAM-dependent_MTases_sf"/>
</dbReference>
<name>A0A219B990_9SPHN</name>
<dbReference type="AlphaFoldDB" id="A0A219B990"/>
<dbReference type="OrthoDB" id="9813719at2"/>
<protein>
    <recommendedName>
        <fullName evidence="3">DNA (cytosine-5-)-methyltransferase</fullName>
    </recommendedName>
</protein>
<keyword evidence="2" id="KW-1185">Reference proteome</keyword>
<dbReference type="SUPFAM" id="SSF53335">
    <property type="entry name" value="S-adenosyl-L-methionine-dependent methyltransferases"/>
    <property type="match status" value="1"/>
</dbReference>
<comment type="caution">
    <text evidence="1">The sequence shown here is derived from an EMBL/GenBank/DDBJ whole genome shotgun (WGS) entry which is preliminary data.</text>
</comment>